<sequence length="76" mass="9084">MMIPYPCQLVQGVISDFFKSYLWGFDLTVKYLKNKINLKKQSEMYKERGNASFGDMRLFLILVVRPYLVRTVREKK</sequence>
<dbReference type="EMBL" id="JACXVP010000009">
    <property type="protein sequence ID" value="KAG5584467.1"/>
    <property type="molecule type" value="Genomic_DNA"/>
</dbReference>
<proteinExistence type="predicted"/>
<name>A0A9J5X881_SOLCO</name>
<reference evidence="1 2" key="1">
    <citation type="submission" date="2020-09" db="EMBL/GenBank/DDBJ databases">
        <title>De no assembly of potato wild relative species, Solanum commersonii.</title>
        <authorList>
            <person name="Cho K."/>
        </authorList>
    </citation>
    <scope>NUCLEOTIDE SEQUENCE [LARGE SCALE GENOMIC DNA]</scope>
    <source>
        <strain evidence="1">LZ3.2</strain>
        <tissue evidence="1">Leaf</tissue>
    </source>
</reference>
<keyword evidence="2" id="KW-1185">Reference proteome</keyword>
<dbReference type="Proteomes" id="UP000824120">
    <property type="component" value="Chromosome 9"/>
</dbReference>
<protein>
    <submittedName>
        <fullName evidence="1">Uncharacterized protein</fullName>
    </submittedName>
</protein>
<accession>A0A9J5X881</accession>
<dbReference type="AlphaFoldDB" id="A0A9J5X881"/>
<evidence type="ECO:0000313" key="2">
    <source>
        <dbReference type="Proteomes" id="UP000824120"/>
    </source>
</evidence>
<organism evidence="1 2">
    <name type="scientific">Solanum commersonii</name>
    <name type="common">Commerson's wild potato</name>
    <name type="synonym">Commerson's nightshade</name>
    <dbReference type="NCBI Taxonomy" id="4109"/>
    <lineage>
        <taxon>Eukaryota</taxon>
        <taxon>Viridiplantae</taxon>
        <taxon>Streptophyta</taxon>
        <taxon>Embryophyta</taxon>
        <taxon>Tracheophyta</taxon>
        <taxon>Spermatophyta</taxon>
        <taxon>Magnoliopsida</taxon>
        <taxon>eudicotyledons</taxon>
        <taxon>Gunneridae</taxon>
        <taxon>Pentapetalae</taxon>
        <taxon>asterids</taxon>
        <taxon>lamiids</taxon>
        <taxon>Solanales</taxon>
        <taxon>Solanaceae</taxon>
        <taxon>Solanoideae</taxon>
        <taxon>Solaneae</taxon>
        <taxon>Solanum</taxon>
    </lineage>
</organism>
<evidence type="ECO:0000313" key="1">
    <source>
        <dbReference type="EMBL" id="KAG5584467.1"/>
    </source>
</evidence>
<gene>
    <name evidence="1" type="ORF">H5410_044901</name>
</gene>
<dbReference type="OrthoDB" id="1194650at2759"/>
<comment type="caution">
    <text evidence="1">The sequence shown here is derived from an EMBL/GenBank/DDBJ whole genome shotgun (WGS) entry which is preliminary data.</text>
</comment>